<gene>
    <name evidence="2" type="ORF">M5D96_003217</name>
</gene>
<feature type="region of interest" description="Disordered" evidence="1">
    <location>
        <begin position="22"/>
        <end position="41"/>
    </location>
</feature>
<evidence type="ECO:0000313" key="3">
    <source>
        <dbReference type="Proteomes" id="UP001059596"/>
    </source>
</evidence>
<accession>A0A9P9YRV7</accession>
<evidence type="ECO:0000313" key="2">
    <source>
        <dbReference type="EMBL" id="KAI8041922.1"/>
    </source>
</evidence>
<keyword evidence="3" id="KW-1185">Reference proteome</keyword>
<reference evidence="2" key="1">
    <citation type="journal article" date="2023" name="Genome Biol. Evol.">
        <title>Long-read-based Genome Assembly of Drosophila gunungcola Reveals Fewer Chemosensory Genes in Flower-breeding Species.</title>
        <authorList>
            <person name="Negi A."/>
            <person name="Liao B.Y."/>
            <person name="Yeh S.D."/>
        </authorList>
    </citation>
    <scope>NUCLEOTIDE SEQUENCE</scope>
    <source>
        <strain evidence="2">Sukarami</strain>
    </source>
</reference>
<dbReference type="Proteomes" id="UP001059596">
    <property type="component" value="Unassembled WGS sequence"/>
</dbReference>
<evidence type="ECO:0000256" key="1">
    <source>
        <dbReference type="SAM" id="MobiDB-lite"/>
    </source>
</evidence>
<sequence length="41" mass="4772">MGIQAYRPKPWSECVTQFGPRNSAVTHEKSRKIQKNRTQNV</sequence>
<protein>
    <submittedName>
        <fullName evidence="2">Uncharacterized protein</fullName>
    </submittedName>
</protein>
<dbReference type="AlphaFoldDB" id="A0A9P9YRV7"/>
<dbReference type="EMBL" id="JAMKOV010000002">
    <property type="protein sequence ID" value="KAI8041922.1"/>
    <property type="molecule type" value="Genomic_DNA"/>
</dbReference>
<organism evidence="2 3">
    <name type="scientific">Drosophila gunungcola</name>
    <name type="common">fruit fly</name>
    <dbReference type="NCBI Taxonomy" id="103775"/>
    <lineage>
        <taxon>Eukaryota</taxon>
        <taxon>Metazoa</taxon>
        <taxon>Ecdysozoa</taxon>
        <taxon>Arthropoda</taxon>
        <taxon>Hexapoda</taxon>
        <taxon>Insecta</taxon>
        <taxon>Pterygota</taxon>
        <taxon>Neoptera</taxon>
        <taxon>Endopterygota</taxon>
        <taxon>Diptera</taxon>
        <taxon>Brachycera</taxon>
        <taxon>Muscomorpha</taxon>
        <taxon>Ephydroidea</taxon>
        <taxon>Drosophilidae</taxon>
        <taxon>Drosophila</taxon>
        <taxon>Sophophora</taxon>
    </lineage>
</organism>
<name>A0A9P9YRV7_9MUSC</name>
<proteinExistence type="predicted"/>
<feature type="non-terminal residue" evidence="2">
    <location>
        <position position="1"/>
    </location>
</feature>
<comment type="caution">
    <text evidence="2">The sequence shown here is derived from an EMBL/GenBank/DDBJ whole genome shotgun (WGS) entry which is preliminary data.</text>
</comment>